<evidence type="ECO:0000313" key="5">
    <source>
        <dbReference type="EMBL" id="KAK6938145.1"/>
    </source>
</evidence>
<dbReference type="FunFam" id="3.30.70.330:FF:000388">
    <property type="entry name" value="RNA-binding protein 24-B isoform X1"/>
    <property type="match status" value="1"/>
</dbReference>
<evidence type="ECO:0000313" key="6">
    <source>
        <dbReference type="Proteomes" id="UP001370490"/>
    </source>
</evidence>
<feature type="compositionally biased region" description="Low complexity" evidence="3">
    <location>
        <begin position="259"/>
        <end position="273"/>
    </location>
</feature>
<feature type="compositionally biased region" description="Pro residues" evidence="3">
    <location>
        <begin position="245"/>
        <end position="258"/>
    </location>
</feature>
<feature type="region of interest" description="Disordered" evidence="3">
    <location>
        <begin position="240"/>
        <end position="284"/>
    </location>
</feature>
<dbReference type="Gene3D" id="3.30.70.330">
    <property type="match status" value="1"/>
</dbReference>
<evidence type="ECO:0000256" key="2">
    <source>
        <dbReference type="PROSITE-ProRule" id="PRU00176"/>
    </source>
</evidence>
<sequence>MELMECRIGEEGEETEVEGENEFKAMVSNSSTFDHYRSQFGDTTFTKVFVGGLAWETPTEEMRRYFEQFGDILEAVIITDRTTGKSKGYGFVTFRDPESARRACADPNPMIYGRRANCNIASLGRPRPSPLGGRHQGGSSAFQGSTPQGASSYGRVPTPLPPPPPPPPPIMYPPYGIYNPQLQQPQYYPQMYGPSTSATMGGSPYYYGYSMQPASRGTFAAPHAHRIQGPSHLYYPAQMDTSFPYRPPLPQPRLPFPPSTDTQTPQQTSTETELGVVTSESPST</sequence>
<keyword evidence="1 2" id="KW-0694">RNA-binding</keyword>
<feature type="region of interest" description="Disordered" evidence="3">
    <location>
        <begin position="123"/>
        <end position="167"/>
    </location>
</feature>
<evidence type="ECO:0000259" key="4">
    <source>
        <dbReference type="PROSITE" id="PS50102"/>
    </source>
</evidence>
<dbReference type="InterPro" id="IPR012677">
    <property type="entry name" value="Nucleotide-bd_a/b_plait_sf"/>
</dbReference>
<gene>
    <name evidence="5" type="ORF">RJ641_031653</name>
</gene>
<dbReference type="InterPro" id="IPR000504">
    <property type="entry name" value="RRM_dom"/>
</dbReference>
<feature type="domain" description="RRM" evidence="4">
    <location>
        <begin position="46"/>
        <end position="123"/>
    </location>
</feature>
<dbReference type="PANTHER" id="PTHR11176:SF23">
    <property type="entry name" value="RNA-BINDING (RRM_RBD_RNP MOTIFS) FAMILY PROTEIN"/>
    <property type="match status" value="1"/>
</dbReference>
<dbReference type="AlphaFoldDB" id="A0AAN8ZL61"/>
<evidence type="ECO:0000256" key="1">
    <source>
        <dbReference type="ARBA" id="ARBA00022884"/>
    </source>
</evidence>
<dbReference type="SUPFAM" id="SSF54928">
    <property type="entry name" value="RNA-binding domain, RBD"/>
    <property type="match status" value="1"/>
</dbReference>
<dbReference type="EMBL" id="JBAMMX010000006">
    <property type="protein sequence ID" value="KAK6938145.1"/>
    <property type="molecule type" value="Genomic_DNA"/>
</dbReference>
<protein>
    <submittedName>
        <fullName evidence="5">RNA recognition motif domain</fullName>
    </submittedName>
</protein>
<accession>A0AAN8ZL61</accession>
<dbReference type="Proteomes" id="UP001370490">
    <property type="component" value="Unassembled WGS sequence"/>
</dbReference>
<proteinExistence type="predicted"/>
<reference evidence="5 6" key="1">
    <citation type="submission" date="2023-12" db="EMBL/GenBank/DDBJ databases">
        <title>A high-quality genome assembly for Dillenia turbinata (Dilleniales).</title>
        <authorList>
            <person name="Chanderbali A."/>
        </authorList>
    </citation>
    <scope>NUCLEOTIDE SEQUENCE [LARGE SCALE GENOMIC DNA]</scope>
    <source>
        <strain evidence="5">LSX21</strain>
        <tissue evidence="5">Leaf</tissue>
    </source>
</reference>
<organism evidence="5 6">
    <name type="scientific">Dillenia turbinata</name>
    <dbReference type="NCBI Taxonomy" id="194707"/>
    <lineage>
        <taxon>Eukaryota</taxon>
        <taxon>Viridiplantae</taxon>
        <taxon>Streptophyta</taxon>
        <taxon>Embryophyta</taxon>
        <taxon>Tracheophyta</taxon>
        <taxon>Spermatophyta</taxon>
        <taxon>Magnoliopsida</taxon>
        <taxon>eudicotyledons</taxon>
        <taxon>Gunneridae</taxon>
        <taxon>Pentapetalae</taxon>
        <taxon>Dilleniales</taxon>
        <taxon>Dilleniaceae</taxon>
        <taxon>Dillenia</taxon>
    </lineage>
</organism>
<dbReference type="CDD" id="cd12384">
    <property type="entry name" value="RRM_RBM24_RBM38_like"/>
    <property type="match status" value="1"/>
</dbReference>
<dbReference type="PROSITE" id="PS50102">
    <property type="entry name" value="RRM"/>
    <property type="match status" value="1"/>
</dbReference>
<dbReference type="SMART" id="SM00360">
    <property type="entry name" value="RRM"/>
    <property type="match status" value="1"/>
</dbReference>
<keyword evidence="6" id="KW-1185">Reference proteome</keyword>
<feature type="compositionally biased region" description="Polar residues" evidence="3">
    <location>
        <begin position="137"/>
        <end position="151"/>
    </location>
</feature>
<name>A0AAN8ZL61_9MAGN</name>
<dbReference type="GO" id="GO:0003723">
    <property type="term" value="F:RNA binding"/>
    <property type="evidence" value="ECO:0007669"/>
    <property type="project" value="UniProtKB-UniRule"/>
</dbReference>
<feature type="compositionally biased region" description="Pro residues" evidence="3">
    <location>
        <begin position="158"/>
        <end position="167"/>
    </location>
</feature>
<dbReference type="InterPro" id="IPR035979">
    <property type="entry name" value="RBD_domain_sf"/>
</dbReference>
<dbReference type="PANTHER" id="PTHR11176">
    <property type="entry name" value="BOULE-RELATED"/>
    <property type="match status" value="1"/>
</dbReference>
<comment type="caution">
    <text evidence="5">The sequence shown here is derived from an EMBL/GenBank/DDBJ whole genome shotgun (WGS) entry which is preliminary data.</text>
</comment>
<dbReference type="Pfam" id="PF00076">
    <property type="entry name" value="RRM_1"/>
    <property type="match status" value="1"/>
</dbReference>
<evidence type="ECO:0000256" key="3">
    <source>
        <dbReference type="SAM" id="MobiDB-lite"/>
    </source>
</evidence>